<sequence length="288" mass="29454">MAPVGGPSRRTVLASGAGVLGALLTGCFSAPGAPAPRPTGTQVLRYGPHPAQFAELTRPDGASRGTVVVLHGGFWLAAYDISLGRPLASDLVRRGWTVLDVEYRRVGDGGGFPATLDDVSAALDLLAADGRTPPDPLVTLGHSAGGQLAVWAAARRRLPRWRSAAVVPTHVVSQAGVLDLRTADAEDLGAGAVRDLLGGSPDEVPDAFAAADPLGQVPLEVPVWCVHGTDDGTVPLAQSRTYVDAARAAGAQATLVEVAGDHLDQVDTGSAAWARTLEVLDAVAPRGG</sequence>
<comment type="caution">
    <text evidence="3">The sequence shown here is derived from an EMBL/GenBank/DDBJ whole genome shotgun (WGS) entry which is preliminary data.</text>
</comment>
<dbReference type="RefSeq" id="WP_204130296.1">
    <property type="nucleotide sequence ID" value="NZ_JAFDVD010000006.1"/>
</dbReference>
<keyword evidence="1 3" id="KW-0378">Hydrolase</keyword>
<evidence type="ECO:0000313" key="4">
    <source>
        <dbReference type="Proteomes" id="UP001430172"/>
    </source>
</evidence>
<proteinExistence type="predicted"/>
<reference evidence="3" key="1">
    <citation type="submission" date="2021-02" db="EMBL/GenBank/DDBJ databases">
        <title>Phycicoccus sp. MQZ13P-5T, whole genome shotgun sequence.</title>
        <authorList>
            <person name="Tuo L."/>
        </authorList>
    </citation>
    <scope>NUCLEOTIDE SEQUENCE</scope>
    <source>
        <strain evidence="3">MQZ13P-5</strain>
    </source>
</reference>
<dbReference type="Pfam" id="PF20434">
    <property type="entry name" value="BD-FAE"/>
    <property type="match status" value="1"/>
</dbReference>
<dbReference type="Proteomes" id="UP001430172">
    <property type="component" value="Unassembled WGS sequence"/>
</dbReference>
<evidence type="ECO:0000313" key="3">
    <source>
        <dbReference type="EMBL" id="MBM6399813.1"/>
    </source>
</evidence>
<dbReference type="InterPro" id="IPR050300">
    <property type="entry name" value="GDXG_lipolytic_enzyme"/>
</dbReference>
<dbReference type="EMBL" id="JAFDVD010000006">
    <property type="protein sequence ID" value="MBM6399813.1"/>
    <property type="molecule type" value="Genomic_DNA"/>
</dbReference>
<dbReference type="PANTHER" id="PTHR48081">
    <property type="entry name" value="AB HYDROLASE SUPERFAMILY PROTEIN C4A8.06C"/>
    <property type="match status" value="1"/>
</dbReference>
<dbReference type="Gene3D" id="3.40.50.1820">
    <property type="entry name" value="alpha/beta hydrolase"/>
    <property type="match status" value="1"/>
</dbReference>
<organism evidence="3 4">
    <name type="scientific">Phycicoccus sonneratiae</name>
    <dbReference type="NCBI Taxonomy" id="2807628"/>
    <lineage>
        <taxon>Bacteria</taxon>
        <taxon>Bacillati</taxon>
        <taxon>Actinomycetota</taxon>
        <taxon>Actinomycetes</taxon>
        <taxon>Micrococcales</taxon>
        <taxon>Intrasporangiaceae</taxon>
        <taxon>Phycicoccus</taxon>
    </lineage>
</organism>
<gene>
    <name evidence="3" type="ORF">JQN70_05405</name>
</gene>
<dbReference type="InterPro" id="IPR029058">
    <property type="entry name" value="AB_hydrolase_fold"/>
</dbReference>
<feature type="domain" description="BD-FAE-like" evidence="2">
    <location>
        <begin position="65"/>
        <end position="241"/>
    </location>
</feature>
<evidence type="ECO:0000259" key="2">
    <source>
        <dbReference type="Pfam" id="PF20434"/>
    </source>
</evidence>
<protein>
    <submittedName>
        <fullName evidence="3">Alpha/beta hydrolase</fullName>
    </submittedName>
</protein>
<keyword evidence="4" id="KW-1185">Reference proteome</keyword>
<dbReference type="InterPro" id="IPR049492">
    <property type="entry name" value="BD-FAE-like_dom"/>
</dbReference>
<evidence type="ECO:0000256" key="1">
    <source>
        <dbReference type="ARBA" id="ARBA00022801"/>
    </source>
</evidence>
<dbReference type="InterPro" id="IPR006311">
    <property type="entry name" value="TAT_signal"/>
</dbReference>
<dbReference type="SUPFAM" id="SSF53474">
    <property type="entry name" value="alpha/beta-Hydrolases"/>
    <property type="match status" value="1"/>
</dbReference>
<dbReference type="GO" id="GO:0016787">
    <property type="term" value="F:hydrolase activity"/>
    <property type="evidence" value="ECO:0007669"/>
    <property type="project" value="UniProtKB-KW"/>
</dbReference>
<dbReference type="PROSITE" id="PS51318">
    <property type="entry name" value="TAT"/>
    <property type="match status" value="1"/>
</dbReference>
<name>A0ABS2CIV5_9MICO</name>
<accession>A0ABS2CIV5</accession>